<dbReference type="EMBL" id="JAOPKA010000012">
    <property type="protein sequence ID" value="MCU4743063.1"/>
    <property type="molecule type" value="Genomic_DNA"/>
</dbReference>
<organism evidence="2 3">
    <name type="scientific">Natronoglomus mannanivorans</name>
    <dbReference type="NCBI Taxonomy" id="2979990"/>
    <lineage>
        <taxon>Archaea</taxon>
        <taxon>Methanobacteriati</taxon>
        <taxon>Methanobacteriota</taxon>
        <taxon>Stenosarchaea group</taxon>
        <taxon>Halobacteria</taxon>
        <taxon>Halobacteriales</taxon>
        <taxon>Natrialbaceae</taxon>
        <taxon>Natronoglomus</taxon>
    </lineage>
</organism>
<evidence type="ECO:0000313" key="2">
    <source>
        <dbReference type="EMBL" id="MCU4743063.1"/>
    </source>
</evidence>
<evidence type="ECO:0000313" key="3">
    <source>
        <dbReference type="Proteomes" id="UP001321018"/>
    </source>
</evidence>
<feature type="domain" description="Aminoglycoside phosphotransferase" evidence="1">
    <location>
        <begin position="28"/>
        <end position="261"/>
    </location>
</feature>
<comment type="caution">
    <text evidence="2">The sequence shown here is derived from an EMBL/GenBank/DDBJ whole genome shotgun (WGS) entry which is preliminary data.</text>
</comment>
<protein>
    <submittedName>
        <fullName evidence="2">Phosphotransferase</fullName>
    </submittedName>
</protein>
<accession>A0AAP3E2Y0</accession>
<dbReference type="PANTHER" id="PTHR21310">
    <property type="entry name" value="AMINOGLYCOSIDE PHOSPHOTRANSFERASE-RELATED-RELATED"/>
    <property type="match status" value="1"/>
</dbReference>
<dbReference type="InterPro" id="IPR002575">
    <property type="entry name" value="Aminoglycoside_PTrfase"/>
</dbReference>
<dbReference type="Gene3D" id="3.90.1200.10">
    <property type="match status" value="1"/>
</dbReference>
<dbReference type="AlphaFoldDB" id="A0AAP3E2Y0"/>
<sequence>MDGRLRSAFETAFPDQEVTNVGSTGPSWNERNRTVEVEFTDGKTVYLKVALDGDGSRIARERAVIGYVGATDSVPVPKVLSSDPDGPVPYLVTEPVTGQPFLDSWTGANTEERATLARQVGRSLASLHDRWFDDHGHVVDGGADGLELRTGSWTDVLVDTIGKMRGLAPADRFDHHFDEVIAAVEENRELLDDAPAALLHGDPAKPNCFLDDGEVGLLDWEIAHVGDPARDLHRVRDQQIDSLRTDGPERLVTALYEGYRDRAGELPDGFEERRPVYEAVRHLGTSGFFERVVEYVDESPDELERWVQAEMDRRLAEL</sequence>
<dbReference type="Proteomes" id="UP001321018">
    <property type="component" value="Unassembled WGS sequence"/>
</dbReference>
<dbReference type="Pfam" id="PF01636">
    <property type="entry name" value="APH"/>
    <property type="match status" value="1"/>
</dbReference>
<name>A0AAP3E2Y0_9EURY</name>
<gene>
    <name evidence="2" type="ORF">OB960_16880</name>
</gene>
<dbReference type="InterPro" id="IPR011009">
    <property type="entry name" value="Kinase-like_dom_sf"/>
</dbReference>
<dbReference type="PANTHER" id="PTHR21310:SF15">
    <property type="entry name" value="AMINOGLYCOSIDE PHOSPHOTRANSFERASE DOMAIN-CONTAINING PROTEIN"/>
    <property type="match status" value="1"/>
</dbReference>
<evidence type="ECO:0000259" key="1">
    <source>
        <dbReference type="Pfam" id="PF01636"/>
    </source>
</evidence>
<reference evidence="2" key="1">
    <citation type="submission" date="2022-09" db="EMBL/GenBank/DDBJ databases">
        <title>Enrichment on poylsaccharides allowed isolation of novel metabolic and taxonomic groups of Haloarchaea.</title>
        <authorList>
            <person name="Sorokin D.Y."/>
            <person name="Elcheninov A.G."/>
            <person name="Khizhniak T.V."/>
            <person name="Kolganova T.V."/>
            <person name="Kublanov I.V."/>
        </authorList>
    </citation>
    <scope>NUCLEOTIDE SEQUENCE</scope>
    <source>
        <strain evidence="2">AArc-xg1-1</strain>
    </source>
</reference>
<dbReference type="SUPFAM" id="SSF56112">
    <property type="entry name" value="Protein kinase-like (PK-like)"/>
    <property type="match status" value="1"/>
</dbReference>
<proteinExistence type="predicted"/>
<dbReference type="InterPro" id="IPR051678">
    <property type="entry name" value="AGP_Transferase"/>
</dbReference>
<dbReference type="RefSeq" id="WP_338004881.1">
    <property type="nucleotide sequence ID" value="NZ_JAOPKA010000012.1"/>
</dbReference>